<proteinExistence type="predicted"/>
<organism evidence="2 3">
    <name type="scientific">Penicillium hordei</name>
    <dbReference type="NCBI Taxonomy" id="40994"/>
    <lineage>
        <taxon>Eukaryota</taxon>
        <taxon>Fungi</taxon>
        <taxon>Dikarya</taxon>
        <taxon>Ascomycota</taxon>
        <taxon>Pezizomycotina</taxon>
        <taxon>Eurotiomycetes</taxon>
        <taxon>Eurotiomycetidae</taxon>
        <taxon>Eurotiales</taxon>
        <taxon>Aspergillaceae</taxon>
        <taxon>Penicillium</taxon>
    </lineage>
</organism>
<protein>
    <submittedName>
        <fullName evidence="2">Uncharacterized protein</fullName>
    </submittedName>
</protein>
<reference evidence="2" key="2">
    <citation type="submission" date="2023-01" db="EMBL/GenBank/DDBJ databases">
        <authorList>
            <person name="Petersen C."/>
        </authorList>
    </citation>
    <scope>NUCLEOTIDE SEQUENCE</scope>
    <source>
        <strain evidence="2">IBT 12815</strain>
    </source>
</reference>
<dbReference type="EMBL" id="JAQJAE010000004">
    <property type="protein sequence ID" value="KAJ5598206.1"/>
    <property type="molecule type" value="Genomic_DNA"/>
</dbReference>
<evidence type="ECO:0000313" key="3">
    <source>
        <dbReference type="Proteomes" id="UP001213799"/>
    </source>
</evidence>
<comment type="caution">
    <text evidence="2">The sequence shown here is derived from an EMBL/GenBank/DDBJ whole genome shotgun (WGS) entry which is preliminary data.</text>
</comment>
<gene>
    <name evidence="2" type="ORF">N7537_008290</name>
</gene>
<evidence type="ECO:0000313" key="2">
    <source>
        <dbReference type="EMBL" id="KAJ5598206.1"/>
    </source>
</evidence>
<sequence length="288" mass="33206">MPEVEAHPVLPKMIGGTITTPSPNLPDSTPYPRRDWVVIEKLSEHPRPVTPKDFDDGMGPAYTAGKHFCRLAGSRGHSKLAFMRIYKQIPLVSTELDNLSVRKAQASRPRYHVEFHALKHLTKNRCTTTPKLLGCQIDKQDENDLVPDGYIIHLVWEKVRGYYPPEIEFWSLPYSRRESIRRKFKMAYTFVTEQFDYGHLTRPRAGLRFGYELSRTTASKIILNKTTDDVKVSGFRQANRISPDTKWDDYNFVRFLLVLNSPVWYKYLSIKAKSKVNKTIAGSGEKED</sequence>
<dbReference type="Proteomes" id="UP001213799">
    <property type="component" value="Unassembled WGS sequence"/>
</dbReference>
<dbReference type="RefSeq" id="XP_056751421.1">
    <property type="nucleotide sequence ID" value="XM_056899345.1"/>
</dbReference>
<dbReference type="GeneID" id="81589587"/>
<keyword evidence="3" id="KW-1185">Reference proteome</keyword>
<feature type="compositionally biased region" description="Polar residues" evidence="1">
    <location>
        <begin position="17"/>
        <end position="27"/>
    </location>
</feature>
<name>A0AAD6H084_9EURO</name>
<dbReference type="AlphaFoldDB" id="A0AAD6H084"/>
<accession>A0AAD6H084</accession>
<feature type="region of interest" description="Disordered" evidence="1">
    <location>
        <begin position="1"/>
        <end position="30"/>
    </location>
</feature>
<evidence type="ECO:0000256" key="1">
    <source>
        <dbReference type="SAM" id="MobiDB-lite"/>
    </source>
</evidence>
<reference evidence="2" key="1">
    <citation type="journal article" date="2023" name="IMA Fungus">
        <title>Comparative genomic study of the Penicillium genus elucidates a diverse pangenome and 15 lateral gene transfer events.</title>
        <authorList>
            <person name="Petersen C."/>
            <person name="Sorensen T."/>
            <person name="Nielsen M.R."/>
            <person name="Sondergaard T.E."/>
            <person name="Sorensen J.L."/>
            <person name="Fitzpatrick D.A."/>
            <person name="Frisvad J.C."/>
            <person name="Nielsen K.L."/>
        </authorList>
    </citation>
    <scope>NUCLEOTIDE SEQUENCE</scope>
    <source>
        <strain evidence="2">IBT 12815</strain>
    </source>
</reference>